<dbReference type="PRINTS" id="PR01021">
    <property type="entry name" value="OMPADOMAIN"/>
</dbReference>
<dbReference type="Pfam" id="PF00691">
    <property type="entry name" value="OmpA"/>
    <property type="match status" value="1"/>
</dbReference>
<keyword evidence="5" id="KW-0732">Signal</keyword>
<comment type="subcellular location">
    <subcellularLocation>
        <location evidence="1">Cell outer membrane</location>
    </subcellularLocation>
</comment>
<dbReference type="PROSITE" id="PS51257">
    <property type="entry name" value="PROKAR_LIPOPROTEIN"/>
    <property type="match status" value="1"/>
</dbReference>
<dbReference type="PROSITE" id="PS51123">
    <property type="entry name" value="OMPA_2"/>
    <property type="match status" value="1"/>
</dbReference>
<comment type="caution">
    <text evidence="7">The sequence shown here is derived from an EMBL/GenBank/DDBJ whole genome shotgun (WGS) entry which is preliminary data.</text>
</comment>
<accession>A0A7X4LJ68</accession>
<evidence type="ECO:0000313" key="7">
    <source>
        <dbReference type="EMBL" id="MZI92973.1"/>
    </source>
</evidence>
<keyword evidence="2 4" id="KW-0472">Membrane</keyword>
<sequence length="208" mass="23679">MKYLFLLLSVILSGCSSLGMDNFDSLTKMMSGSKLDVAPKDASAVRNPDWGTPPVSQQQVTRPVVVTNYSKLIRFLQQNHIDYKVIPGKYMMVYIEDTIHFKINSDKVLPRSYPWMQNLSYFLAHNPAITVVVNGHTDTTGTYALNDNLSERRAKSIQRMLRQMQVPKESIYTRGYGEYIPECTNLTRSGRQCNRRVELLFIVDGTAS</sequence>
<evidence type="ECO:0000313" key="8">
    <source>
        <dbReference type="Proteomes" id="UP000462621"/>
    </source>
</evidence>
<reference evidence="7 8" key="1">
    <citation type="submission" date="2019-10" db="EMBL/GenBank/DDBJ databases">
        <title>Vibrio sp. nov. isolated from a shrimp pond.</title>
        <authorList>
            <person name="Gomez-Gil B."/>
            <person name="Enciso-Ibarra J."/>
            <person name="Enciso-Ibarra K."/>
            <person name="Bolan-Mejia C."/>
        </authorList>
    </citation>
    <scope>NUCLEOTIDE SEQUENCE [LARGE SCALE GENOMIC DNA]</scope>
    <source>
        <strain evidence="7 8">CAIM 722</strain>
    </source>
</reference>
<dbReference type="GO" id="GO:0009279">
    <property type="term" value="C:cell outer membrane"/>
    <property type="evidence" value="ECO:0007669"/>
    <property type="project" value="UniProtKB-SubCell"/>
</dbReference>
<dbReference type="InterPro" id="IPR006665">
    <property type="entry name" value="OmpA-like"/>
</dbReference>
<feature type="signal peptide" evidence="5">
    <location>
        <begin position="1"/>
        <end position="19"/>
    </location>
</feature>
<feature type="domain" description="OmpA-like" evidence="6">
    <location>
        <begin position="88"/>
        <end position="205"/>
    </location>
</feature>
<dbReference type="EMBL" id="WEKT01000009">
    <property type="protein sequence ID" value="MZI92973.1"/>
    <property type="molecule type" value="Genomic_DNA"/>
</dbReference>
<dbReference type="PANTHER" id="PTHR30329:SF21">
    <property type="entry name" value="LIPOPROTEIN YIAD-RELATED"/>
    <property type="match status" value="1"/>
</dbReference>
<feature type="chain" id="PRO_5031396442" evidence="5">
    <location>
        <begin position="20"/>
        <end position="208"/>
    </location>
</feature>
<evidence type="ECO:0000256" key="5">
    <source>
        <dbReference type="SAM" id="SignalP"/>
    </source>
</evidence>
<dbReference type="InterPro" id="IPR006664">
    <property type="entry name" value="OMP_bac"/>
</dbReference>
<dbReference type="Proteomes" id="UP000462621">
    <property type="component" value="Unassembled WGS sequence"/>
</dbReference>
<keyword evidence="8" id="KW-1185">Reference proteome</keyword>
<organism evidence="7 8">
    <name type="scientific">Vibrio eleionomae</name>
    <dbReference type="NCBI Taxonomy" id="2653505"/>
    <lineage>
        <taxon>Bacteria</taxon>
        <taxon>Pseudomonadati</taxon>
        <taxon>Pseudomonadota</taxon>
        <taxon>Gammaproteobacteria</taxon>
        <taxon>Vibrionales</taxon>
        <taxon>Vibrionaceae</taxon>
        <taxon>Vibrio</taxon>
    </lineage>
</organism>
<dbReference type="Gene3D" id="3.30.1330.60">
    <property type="entry name" value="OmpA-like domain"/>
    <property type="match status" value="1"/>
</dbReference>
<evidence type="ECO:0000259" key="6">
    <source>
        <dbReference type="PROSITE" id="PS51123"/>
    </source>
</evidence>
<dbReference type="InterPro" id="IPR036737">
    <property type="entry name" value="OmpA-like_sf"/>
</dbReference>
<protein>
    <submittedName>
        <fullName evidence="7">OmpA family protein</fullName>
    </submittedName>
</protein>
<evidence type="ECO:0000256" key="2">
    <source>
        <dbReference type="ARBA" id="ARBA00023136"/>
    </source>
</evidence>
<keyword evidence="3" id="KW-0998">Cell outer membrane</keyword>
<gene>
    <name evidence="7" type="ORF">F9817_07150</name>
</gene>
<dbReference type="CDD" id="cd07185">
    <property type="entry name" value="OmpA_C-like"/>
    <property type="match status" value="1"/>
</dbReference>
<dbReference type="InterPro" id="IPR050330">
    <property type="entry name" value="Bact_OuterMem_StrucFunc"/>
</dbReference>
<evidence type="ECO:0000256" key="4">
    <source>
        <dbReference type="PROSITE-ProRule" id="PRU00473"/>
    </source>
</evidence>
<dbReference type="PANTHER" id="PTHR30329">
    <property type="entry name" value="STATOR ELEMENT OF FLAGELLAR MOTOR COMPLEX"/>
    <property type="match status" value="1"/>
</dbReference>
<evidence type="ECO:0000256" key="1">
    <source>
        <dbReference type="ARBA" id="ARBA00004442"/>
    </source>
</evidence>
<name>A0A7X4LJ68_9VIBR</name>
<dbReference type="RefSeq" id="WP_161154274.1">
    <property type="nucleotide sequence ID" value="NZ_WEKT01000009.1"/>
</dbReference>
<proteinExistence type="predicted"/>
<evidence type="ECO:0000256" key="3">
    <source>
        <dbReference type="ARBA" id="ARBA00023237"/>
    </source>
</evidence>
<dbReference type="InterPro" id="IPR006690">
    <property type="entry name" value="OMPA-like_CS"/>
</dbReference>
<dbReference type="AlphaFoldDB" id="A0A7X4LJ68"/>
<dbReference type="SUPFAM" id="SSF103088">
    <property type="entry name" value="OmpA-like"/>
    <property type="match status" value="1"/>
</dbReference>
<dbReference type="PROSITE" id="PS01068">
    <property type="entry name" value="OMPA_1"/>
    <property type="match status" value="1"/>
</dbReference>